<evidence type="ECO:0000256" key="3">
    <source>
        <dbReference type="ARBA" id="ARBA00023082"/>
    </source>
</evidence>
<proteinExistence type="inferred from homology"/>
<dbReference type="Proteomes" id="UP000641152">
    <property type="component" value="Unassembled WGS sequence"/>
</dbReference>
<accession>A0ABR9DKG6</accession>
<dbReference type="PANTHER" id="PTHR43133:SF62">
    <property type="entry name" value="RNA POLYMERASE SIGMA FACTOR SIGZ"/>
    <property type="match status" value="1"/>
</dbReference>
<evidence type="ECO:0000313" key="7">
    <source>
        <dbReference type="EMBL" id="MBD9363599.1"/>
    </source>
</evidence>
<dbReference type="SUPFAM" id="SSF88659">
    <property type="entry name" value="Sigma3 and sigma4 domains of RNA polymerase sigma factors"/>
    <property type="match status" value="1"/>
</dbReference>
<dbReference type="InterPro" id="IPR013324">
    <property type="entry name" value="RNA_pol_sigma_r3/r4-like"/>
</dbReference>
<dbReference type="NCBIfam" id="TIGR02937">
    <property type="entry name" value="sigma70-ECF"/>
    <property type="match status" value="1"/>
</dbReference>
<feature type="domain" description="RNA polymerase sigma factor 70 region 4 type 2" evidence="6">
    <location>
        <begin position="142"/>
        <end position="193"/>
    </location>
</feature>
<comment type="similarity">
    <text evidence="1">Belongs to the sigma-70 factor family. ECF subfamily.</text>
</comment>
<dbReference type="Gene3D" id="1.10.10.10">
    <property type="entry name" value="Winged helix-like DNA-binding domain superfamily/Winged helix DNA-binding domain"/>
    <property type="match status" value="1"/>
</dbReference>
<dbReference type="Pfam" id="PF08281">
    <property type="entry name" value="Sigma70_r4_2"/>
    <property type="match status" value="1"/>
</dbReference>
<dbReference type="RefSeq" id="WP_192396257.1">
    <property type="nucleotide sequence ID" value="NZ_CAJHIU010000003.1"/>
</dbReference>
<dbReference type="InterPro" id="IPR014284">
    <property type="entry name" value="RNA_pol_sigma-70_dom"/>
</dbReference>
<dbReference type="InterPro" id="IPR013325">
    <property type="entry name" value="RNA_pol_sigma_r2"/>
</dbReference>
<dbReference type="Gene3D" id="1.10.1740.10">
    <property type="match status" value="1"/>
</dbReference>
<reference evidence="7 8" key="1">
    <citation type="submission" date="2020-09" db="EMBL/GenBank/DDBJ databases">
        <title>Methylomonas albis sp. nov. and Methylomonas fluvii sp. nov.: Two cold-adapted methanotrophs from the River Elbe and an amended description of Methylovulum psychrotolerans strain Eb1.</title>
        <authorList>
            <person name="Bussmann I.K."/>
            <person name="Klings K.-W."/>
            <person name="Warnstedt J."/>
            <person name="Hoppert M."/>
            <person name="Saborowski A."/>
            <person name="Horn F."/>
            <person name="Liebner S."/>
        </authorList>
    </citation>
    <scope>NUCLEOTIDE SEQUENCE [LARGE SCALE GENOMIC DNA]</scope>
    <source>
        <strain evidence="7 8">EbB</strain>
    </source>
</reference>
<feature type="domain" description="RNA polymerase sigma-70 region 2" evidence="5">
    <location>
        <begin position="41"/>
        <end position="107"/>
    </location>
</feature>
<keyword evidence="2" id="KW-0805">Transcription regulation</keyword>
<dbReference type="InterPro" id="IPR007627">
    <property type="entry name" value="RNA_pol_sigma70_r2"/>
</dbReference>
<dbReference type="InterPro" id="IPR036388">
    <property type="entry name" value="WH-like_DNA-bd_sf"/>
</dbReference>
<comment type="caution">
    <text evidence="7">The sequence shown here is derived from an EMBL/GenBank/DDBJ whole genome shotgun (WGS) entry which is preliminary data.</text>
</comment>
<evidence type="ECO:0000313" key="8">
    <source>
        <dbReference type="Proteomes" id="UP000641152"/>
    </source>
</evidence>
<dbReference type="SUPFAM" id="SSF88946">
    <property type="entry name" value="Sigma2 domain of RNA polymerase sigma factors"/>
    <property type="match status" value="1"/>
</dbReference>
<name>A0ABR9DKG6_9GAMM</name>
<dbReference type="EMBL" id="JACXST010000003">
    <property type="protein sequence ID" value="MBD9363599.1"/>
    <property type="molecule type" value="Genomic_DNA"/>
</dbReference>
<sequence>MADSDLNDDENRQPATPADEALLREWLGGVVDQDQAALGKLYDTLVDQVYGLALRITRRAQCAEEVVQDTFWQIWRQAPRFDAERGSVKAWVMTMARSRALDALRQLDGNLSELEPEALALIEAPADQMPPDLLSAVQHGHRLQTALAALEPLPRQLVSLAFFRGLSHDEIAACSGLPLGTVKSHIRRALQTMQQFLTADTGEVN</sequence>
<dbReference type="Pfam" id="PF04542">
    <property type="entry name" value="Sigma70_r2"/>
    <property type="match status" value="1"/>
</dbReference>
<gene>
    <name evidence="7" type="ORF">EBB_24550</name>
</gene>
<dbReference type="PANTHER" id="PTHR43133">
    <property type="entry name" value="RNA POLYMERASE ECF-TYPE SIGMA FACTO"/>
    <property type="match status" value="1"/>
</dbReference>
<evidence type="ECO:0000256" key="4">
    <source>
        <dbReference type="ARBA" id="ARBA00023163"/>
    </source>
</evidence>
<organism evidence="7 8">
    <name type="scientific">Methylomonas fluvii</name>
    <dbReference type="NCBI Taxonomy" id="1854564"/>
    <lineage>
        <taxon>Bacteria</taxon>
        <taxon>Pseudomonadati</taxon>
        <taxon>Pseudomonadota</taxon>
        <taxon>Gammaproteobacteria</taxon>
        <taxon>Methylococcales</taxon>
        <taxon>Methylococcaceae</taxon>
        <taxon>Methylomonas</taxon>
    </lineage>
</organism>
<evidence type="ECO:0000256" key="2">
    <source>
        <dbReference type="ARBA" id="ARBA00023015"/>
    </source>
</evidence>
<dbReference type="CDD" id="cd06171">
    <property type="entry name" value="Sigma70_r4"/>
    <property type="match status" value="1"/>
</dbReference>
<keyword evidence="3" id="KW-0731">Sigma factor</keyword>
<evidence type="ECO:0000259" key="5">
    <source>
        <dbReference type="Pfam" id="PF04542"/>
    </source>
</evidence>
<evidence type="ECO:0000259" key="6">
    <source>
        <dbReference type="Pfam" id="PF08281"/>
    </source>
</evidence>
<keyword evidence="8" id="KW-1185">Reference proteome</keyword>
<keyword evidence="4" id="KW-0804">Transcription</keyword>
<dbReference type="InterPro" id="IPR039425">
    <property type="entry name" value="RNA_pol_sigma-70-like"/>
</dbReference>
<dbReference type="InterPro" id="IPR013249">
    <property type="entry name" value="RNA_pol_sigma70_r4_t2"/>
</dbReference>
<evidence type="ECO:0000256" key="1">
    <source>
        <dbReference type="ARBA" id="ARBA00010641"/>
    </source>
</evidence>
<protein>
    <submittedName>
        <fullName evidence="7">Sigma-70 family RNA polymerase sigma factor</fullName>
    </submittedName>
</protein>